<evidence type="ECO:0000256" key="1">
    <source>
        <dbReference type="SAM" id="Phobius"/>
    </source>
</evidence>
<dbReference type="AlphaFoldDB" id="A0A8H5BUT6"/>
<organism evidence="2 3">
    <name type="scientific">Ephemerocybe angulata</name>
    <dbReference type="NCBI Taxonomy" id="980116"/>
    <lineage>
        <taxon>Eukaryota</taxon>
        <taxon>Fungi</taxon>
        <taxon>Dikarya</taxon>
        <taxon>Basidiomycota</taxon>
        <taxon>Agaricomycotina</taxon>
        <taxon>Agaricomycetes</taxon>
        <taxon>Agaricomycetidae</taxon>
        <taxon>Agaricales</taxon>
        <taxon>Agaricineae</taxon>
        <taxon>Psathyrellaceae</taxon>
        <taxon>Ephemerocybe</taxon>
    </lineage>
</organism>
<comment type="caution">
    <text evidence="2">The sequence shown here is derived from an EMBL/GenBank/DDBJ whole genome shotgun (WGS) entry which is preliminary data.</text>
</comment>
<sequence>MSDVVRIAEPIAALAFSSEKVHVEVSVGSLYPVLPQHTGRYNVAKRVNRSHAVVGAGMFMSARTPVPMYLPQQWSAHTHPEGQVYFVRSGPIRVVTDSYLYKSEVSDKIVSWVQIIEKEAASKGFNLTETVELYVQLEDEDCNYYFADHAARTLFWLDDYDTSELGLLPVVSPSHLKLQLEEHYWTHVEYHCMHAVSFQNNIVEEAISQLIHASGDQMTSSSSTFPYTFQECKNFLDILVPARQKAVDGHITTLVARIFNVVANNRYWTHYGQEQARLSRDTSIVESADDDCVTWPAAVSSALTFKSSDFFEARLNAIFTDNYVYAIDWQKFMQQSLGKWKNAFVLSLALLVLHIFCFFLPVSQSLAVASSSFLGLSIFLSAVLVHQHQDLENGTAGEAYAYLSKNISKKFKFQALSLLFSLPQAFSLWGLVLTFSQALLFIQPFHLYILFASAVFASILCVSRSLFSRRAPAPAPEKESATQSLA</sequence>
<dbReference type="Proteomes" id="UP000541558">
    <property type="component" value="Unassembled WGS sequence"/>
</dbReference>
<keyword evidence="1" id="KW-0812">Transmembrane</keyword>
<proteinExistence type="predicted"/>
<feature type="transmembrane region" description="Helical" evidence="1">
    <location>
        <begin position="445"/>
        <end position="462"/>
    </location>
</feature>
<keyword evidence="1" id="KW-0472">Membrane</keyword>
<feature type="transmembrane region" description="Helical" evidence="1">
    <location>
        <begin position="343"/>
        <end position="361"/>
    </location>
</feature>
<evidence type="ECO:0000313" key="2">
    <source>
        <dbReference type="EMBL" id="KAF5329990.1"/>
    </source>
</evidence>
<name>A0A8H5BUT6_9AGAR</name>
<dbReference type="EMBL" id="JAACJK010000117">
    <property type="protein sequence ID" value="KAF5329990.1"/>
    <property type="molecule type" value="Genomic_DNA"/>
</dbReference>
<accession>A0A8H5BUT6</accession>
<keyword evidence="1" id="KW-1133">Transmembrane helix</keyword>
<evidence type="ECO:0000313" key="3">
    <source>
        <dbReference type="Proteomes" id="UP000541558"/>
    </source>
</evidence>
<keyword evidence="3" id="KW-1185">Reference proteome</keyword>
<dbReference type="OrthoDB" id="2674421at2759"/>
<feature type="transmembrane region" description="Helical" evidence="1">
    <location>
        <begin position="367"/>
        <end position="385"/>
    </location>
</feature>
<gene>
    <name evidence="2" type="ORF">D9611_010422</name>
</gene>
<feature type="transmembrane region" description="Helical" evidence="1">
    <location>
        <begin position="415"/>
        <end position="439"/>
    </location>
</feature>
<reference evidence="2 3" key="1">
    <citation type="journal article" date="2020" name="ISME J.">
        <title>Uncovering the hidden diversity of litter-decomposition mechanisms in mushroom-forming fungi.</title>
        <authorList>
            <person name="Floudas D."/>
            <person name="Bentzer J."/>
            <person name="Ahren D."/>
            <person name="Johansson T."/>
            <person name="Persson P."/>
            <person name="Tunlid A."/>
        </authorList>
    </citation>
    <scope>NUCLEOTIDE SEQUENCE [LARGE SCALE GENOMIC DNA]</scope>
    <source>
        <strain evidence="2 3">CBS 175.51</strain>
    </source>
</reference>
<protein>
    <submittedName>
        <fullName evidence="2">Uncharacterized protein</fullName>
    </submittedName>
</protein>